<proteinExistence type="predicted"/>
<feature type="non-terminal residue" evidence="1">
    <location>
        <position position="1"/>
    </location>
</feature>
<reference evidence="1 2" key="1">
    <citation type="journal article" date="2018" name="Front. Plant Sci.">
        <title>Red Clover (Trifolium pratense) and Zigzag Clover (T. medium) - A Picture of Genomic Similarities and Differences.</title>
        <authorList>
            <person name="Dluhosova J."/>
            <person name="Istvanek J."/>
            <person name="Nedelnik J."/>
            <person name="Repkova J."/>
        </authorList>
    </citation>
    <scope>NUCLEOTIDE SEQUENCE [LARGE SCALE GENOMIC DNA]</scope>
    <source>
        <strain evidence="2">cv. 10/8</strain>
        <tissue evidence="1">Leaf</tissue>
    </source>
</reference>
<accession>A0A392VTJ9</accession>
<keyword evidence="2" id="KW-1185">Reference proteome</keyword>
<comment type="caution">
    <text evidence="1">The sequence shown here is derived from an EMBL/GenBank/DDBJ whole genome shotgun (WGS) entry which is preliminary data.</text>
</comment>
<dbReference type="Proteomes" id="UP000265520">
    <property type="component" value="Unassembled WGS sequence"/>
</dbReference>
<dbReference type="EMBL" id="LXQA011233333">
    <property type="protein sequence ID" value="MCI90035.1"/>
    <property type="molecule type" value="Genomic_DNA"/>
</dbReference>
<evidence type="ECO:0000313" key="2">
    <source>
        <dbReference type="Proteomes" id="UP000265520"/>
    </source>
</evidence>
<dbReference type="AlphaFoldDB" id="A0A392VTJ9"/>
<name>A0A392VTJ9_9FABA</name>
<protein>
    <submittedName>
        <fullName evidence="1">Uncharacterized protein</fullName>
    </submittedName>
</protein>
<evidence type="ECO:0000313" key="1">
    <source>
        <dbReference type="EMBL" id="MCI90035.1"/>
    </source>
</evidence>
<organism evidence="1 2">
    <name type="scientific">Trifolium medium</name>
    <dbReference type="NCBI Taxonomy" id="97028"/>
    <lineage>
        <taxon>Eukaryota</taxon>
        <taxon>Viridiplantae</taxon>
        <taxon>Streptophyta</taxon>
        <taxon>Embryophyta</taxon>
        <taxon>Tracheophyta</taxon>
        <taxon>Spermatophyta</taxon>
        <taxon>Magnoliopsida</taxon>
        <taxon>eudicotyledons</taxon>
        <taxon>Gunneridae</taxon>
        <taxon>Pentapetalae</taxon>
        <taxon>rosids</taxon>
        <taxon>fabids</taxon>
        <taxon>Fabales</taxon>
        <taxon>Fabaceae</taxon>
        <taxon>Papilionoideae</taxon>
        <taxon>50 kb inversion clade</taxon>
        <taxon>NPAAA clade</taxon>
        <taxon>Hologalegina</taxon>
        <taxon>IRL clade</taxon>
        <taxon>Trifolieae</taxon>
        <taxon>Trifolium</taxon>
    </lineage>
</organism>
<sequence length="40" mass="4357">IPEHDLEGSGTWLPPQGPLRTGLPSHGPLWQCLQGYSFAI</sequence>